<dbReference type="EMBL" id="CAUYUJ010018021">
    <property type="protein sequence ID" value="CAK0879948.1"/>
    <property type="molecule type" value="Genomic_DNA"/>
</dbReference>
<feature type="non-terminal residue" evidence="2">
    <location>
        <position position="1"/>
    </location>
</feature>
<dbReference type="Proteomes" id="UP001189429">
    <property type="component" value="Unassembled WGS sequence"/>
</dbReference>
<evidence type="ECO:0000313" key="2">
    <source>
        <dbReference type="EMBL" id="CAK0879948.1"/>
    </source>
</evidence>
<protein>
    <submittedName>
        <fullName evidence="2">Uncharacterized protein</fullName>
    </submittedName>
</protein>
<reference evidence="2" key="1">
    <citation type="submission" date="2023-10" db="EMBL/GenBank/DDBJ databases">
        <authorList>
            <person name="Chen Y."/>
            <person name="Shah S."/>
            <person name="Dougan E. K."/>
            <person name="Thang M."/>
            <person name="Chan C."/>
        </authorList>
    </citation>
    <scope>NUCLEOTIDE SEQUENCE [LARGE SCALE GENOMIC DNA]</scope>
</reference>
<feature type="non-terminal residue" evidence="2">
    <location>
        <position position="567"/>
    </location>
</feature>
<name>A0ABN9W3T8_9DINO</name>
<evidence type="ECO:0000256" key="1">
    <source>
        <dbReference type="SAM" id="MobiDB-lite"/>
    </source>
</evidence>
<evidence type="ECO:0000313" key="3">
    <source>
        <dbReference type="Proteomes" id="UP001189429"/>
    </source>
</evidence>
<accession>A0ABN9W3T8</accession>
<proteinExistence type="predicted"/>
<feature type="region of interest" description="Disordered" evidence="1">
    <location>
        <begin position="544"/>
        <end position="567"/>
    </location>
</feature>
<feature type="region of interest" description="Disordered" evidence="1">
    <location>
        <begin position="470"/>
        <end position="509"/>
    </location>
</feature>
<sequence length="567" mass="59389">AAMNGVAAPPYGPACAELIWALALRFRLGPSVPGGAARVARVGLPADAGVPSLPGACPAEAGFTAAGQLLVLGPSVLTNVLGYLIGRWQAEEWYSERVPGQYVGMVYDADAEDHERLLLFPLAGGALWTRTVDGDECFLDLACQDVRFGPTECYPLPADGSAPPSRRGPGLCRFEPRLDARALRQAVLRGRRICEDGRRAGLAGREPTLLLGPDVRPVEVERFLEDSLPRPAWPLAAGAGGRAGVGAAARQRPPAACLASRAAGLAGPGWSACWASSGCSPSPSATSQSVARWTSTWVLAATAWQAFVAQNDEVVRAVRLLGLPAGAEELAEDSDAEDEDSFPLVAQARTWREAVAGSAQGPVADQLARAPPIALTISRSMLRVSGDPRAWLQDYLREKRLDPGSRVALEMQGICEALYFAGCYDSANLGSSRALEVMDRRLAGIMMEQAGPRRTHVELLEHHYAAAAGQTGGGAAPTTLKEEGGCDAEAPEGGSHGAGSNGNWRPPQTGGLAWAAKTVRLANDALCGLNLMAGCDDFVPGDAGPDVAPGDVQADAQQWARELADSR</sequence>
<organism evidence="2 3">
    <name type="scientific">Prorocentrum cordatum</name>
    <dbReference type="NCBI Taxonomy" id="2364126"/>
    <lineage>
        <taxon>Eukaryota</taxon>
        <taxon>Sar</taxon>
        <taxon>Alveolata</taxon>
        <taxon>Dinophyceae</taxon>
        <taxon>Prorocentrales</taxon>
        <taxon>Prorocentraceae</taxon>
        <taxon>Prorocentrum</taxon>
    </lineage>
</organism>
<comment type="caution">
    <text evidence="2">The sequence shown here is derived from an EMBL/GenBank/DDBJ whole genome shotgun (WGS) entry which is preliminary data.</text>
</comment>
<gene>
    <name evidence="2" type="ORF">PCOR1329_LOCUS63237</name>
</gene>
<keyword evidence="3" id="KW-1185">Reference proteome</keyword>